<keyword evidence="3" id="KW-1185">Reference proteome</keyword>
<dbReference type="PANTHER" id="PTHR42993:SF1">
    <property type="entry name" value="MAOC-LIKE DEHYDRATASE DOMAIN-CONTAINING PROTEIN"/>
    <property type="match status" value="1"/>
</dbReference>
<dbReference type="EMBL" id="RBEE01000002">
    <property type="protein sequence ID" value="RNL56499.1"/>
    <property type="molecule type" value="Genomic_DNA"/>
</dbReference>
<dbReference type="InterPro" id="IPR002539">
    <property type="entry name" value="MaoC-like_dom"/>
</dbReference>
<dbReference type="InterPro" id="IPR029069">
    <property type="entry name" value="HotDog_dom_sf"/>
</dbReference>
<gene>
    <name evidence="2" type="ORF">D7004_01005</name>
</gene>
<dbReference type="OrthoDB" id="9801735at2"/>
<evidence type="ECO:0000313" key="3">
    <source>
        <dbReference type="Proteomes" id="UP000274046"/>
    </source>
</evidence>
<dbReference type="PANTHER" id="PTHR42993">
    <property type="entry name" value="MAOC-LIKE DEHYDRATASE DOMAIN-CONTAINING PROTEIN"/>
    <property type="match status" value="1"/>
</dbReference>
<dbReference type="Gene3D" id="3.10.129.10">
    <property type="entry name" value="Hotdog Thioesterase"/>
    <property type="match status" value="1"/>
</dbReference>
<feature type="domain" description="MaoC-like" evidence="1">
    <location>
        <begin position="18"/>
        <end position="126"/>
    </location>
</feature>
<dbReference type="SUPFAM" id="SSF54637">
    <property type="entry name" value="Thioesterase/thiol ester dehydrase-isomerase"/>
    <property type="match status" value="1"/>
</dbReference>
<sequence>MVIINSFEEYKSYLGCAIGSSNWHKIDQEQINKFAEATLDFQWIHTDPVAAKENSPFGGTIAHGYLTLSLIPYLWKQIADIQNVKMEVNYGIESFKFNKPVLVNDEVQLRAKLIAISDLRGITKVVIEANLDIKGQTKTAYTGNVIFLYHFK</sequence>
<comment type="caution">
    <text evidence="2">The sequence shown here is derived from an EMBL/GenBank/DDBJ whole genome shotgun (WGS) entry which is preliminary data.</text>
</comment>
<reference evidence="2 3" key="1">
    <citation type="submission" date="2018-10" db="EMBL/GenBank/DDBJ databases">
        <title>Genome sequencing of Pedobacter jejuensis TNB23.</title>
        <authorList>
            <person name="Cho Y.-J."/>
            <person name="Cho A."/>
            <person name="Kim O.-S."/>
        </authorList>
    </citation>
    <scope>NUCLEOTIDE SEQUENCE [LARGE SCALE GENOMIC DNA]</scope>
    <source>
        <strain evidence="2 3">TNB23</strain>
    </source>
</reference>
<proteinExistence type="predicted"/>
<dbReference type="CDD" id="cd03450">
    <property type="entry name" value="NodN"/>
    <property type="match status" value="1"/>
</dbReference>
<dbReference type="Proteomes" id="UP000274046">
    <property type="component" value="Unassembled WGS sequence"/>
</dbReference>
<evidence type="ECO:0000259" key="1">
    <source>
        <dbReference type="Pfam" id="PF01575"/>
    </source>
</evidence>
<accession>A0A3N0C1Z4</accession>
<dbReference type="AlphaFoldDB" id="A0A3N0C1Z4"/>
<name>A0A3N0C1Z4_9SPHI</name>
<dbReference type="InterPro" id="IPR039375">
    <property type="entry name" value="NodN-like"/>
</dbReference>
<organism evidence="2 3">
    <name type="scientific">Pedobacter jejuensis</name>
    <dbReference type="NCBI Taxonomy" id="1268550"/>
    <lineage>
        <taxon>Bacteria</taxon>
        <taxon>Pseudomonadati</taxon>
        <taxon>Bacteroidota</taxon>
        <taxon>Sphingobacteriia</taxon>
        <taxon>Sphingobacteriales</taxon>
        <taxon>Sphingobacteriaceae</taxon>
        <taxon>Pedobacter</taxon>
    </lineage>
</organism>
<evidence type="ECO:0000313" key="2">
    <source>
        <dbReference type="EMBL" id="RNL56499.1"/>
    </source>
</evidence>
<dbReference type="RefSeq" id="WP_123204011.1">
    <property type="nucleotide sequence ID" value="NZ_RBEE01000002.1"/>
</dbReference>
<dbReference type="Pfam" id="PF01575">
    <property type="entry name" value="MaoC_dehydratas"/>
    <property type="match status" value="1"/>
</dbReference>
<protein>
    <submittedName>
        <fullName evidence="2">MaoC family dehydratase</fullName>
    </submittedName>
</protein>